<dbReference type="NCBIfam" id="TIGR01847">
    <property type="entry name" value="bacteriocin_sig"/>
    <property type="match status" value="1"/>
</dbReference>
<proteinExistence type="predicted"/>
<keyword evidence="2" id="KW-1185">Reference proteome</keyword>
<dbReference type="AlphaFoldDB" id="A0A1M4Z359"/>
<reference evidence="1 2" key="1">
    <citation type="submission" date="2016-11" db="EMBL/GenBank/DDBJ databases">
        <authorList>
            <person name="Jaros S."/>
            <person name="Januszkiewicz K."/>
            <person name="Wedrychowicz H."/>
        </authorList>
    </citation>
    <scope>NUCLEOTIDE SEQUENCE [LARGE SCALE GENOMIC DNA]</scope>
    <source>
        <strain evidence="1 2">DSM 10502</strain>
    </source>
</reference>
<accession>A0A1M4Z359</accession>
<gene>
    <name evidence="1" type="ORF">SAMN02745190_01904</name>
</gene>
<organism evidence="1 2">
    <name type="scientific">Schwartzia succinivorans DSM 10502</name>
    <dbReference type="NCBI Taxonomy" id="1123243"/>
    <lineage>
        <taxon>Bacteria</taxon>
        <taxon>Bacillati</taxon>
        <taxon>Bacillota</taxon>
        <taxon>Negativicutes</taxon>
        <taxon>Selenomonadales</taxon>
        <taxon>Selenomonadaceae</taxon>
        <taxon>Schwartzia</taxon>
    </lineage>
</organism>
<evidence type="ECO:0000313" key="1">
    <source>
        <dbReference type="EMBL" id="SHF12499.1"/>
    </source>
</evidence>
<sequence>MANEEIMAKTMNEDELAQVTGGTRIETYELIKFYKSKGVKMPSNLEAAARQACILVNRDLNISVALNIQDNSEDSKNSYYDRNKKYSHAEIMDMLHKKYGK</sequence>
<dbReference type="InterPro" id="IPR010133">
    <property type="entry name" value="Bacteriocin_signal_seq"/>
</dbReference>
<dbReference type="RefSeq" id="WP_072935988.1">
    <property type="nucleotide sequence ID" value="NZ_FQUG01000007.1"/>
</dbReference>
<dbReference type="Proteomes" id="UP000184404">
    <property type="component" value="Unassembled WGS sequence"/>
</dbReference>
<name>A0A1M4Z359_9FIRM</name>
<evidence type="ECO:0000313" key="2">
    <source>
        <dbReference type="Proteomes" id="UP000184404"/>
    </source>
</evidence>
<protein>
    <submittedName>
        <fullName evidence="1">Bacteriocin-type signal sequence-containing protein</fullName>
    </submittedName>
</protein>
<dbReference type="STRING" id="1123243.SAMN02745190_01904"/>
<dbReference type="EMBL" id="FQUG01000007">
    <property type="protein sequence ID" value="SHF12499.1"/>
    <property type="molecule type" value="Genomic_DNA"/>
</dbReference>